<protein>
    <submittedName>
        <fullName evidence="2">Uncharacterized protein</fullName>
    </submittedName>
</protein>
<evidence type="ECO:0000256" key="1">
    <source>
        <dbReference type="SAM" id="MobiDB-lite"/>
    </source>
</evidence>
<name>A0A375CQ58_9BURK</name>
<gene>
    <name evidence="2" type="ORF">CBM2589_U10059</name>
</gene>
<sequence length="157" mass="16687">MSICSLSGKMPRACSRFRRGVTFGCRRDGLFDRRSRAVAEGEGGNSRDCALQSRGASKPDRAGIGDPALHATIDMERHPGSNVALYGAVDEHMVAFDGSADQPFCADMDEASGRPEIAIDQTETTDAVIGADVSVDAETSLDQTEVSRGIHDGIRTV</sequence>
<organism evidence="2 3">
    <name type="scientific">Cupriavidus taiwanensis</name>
    <dbReference type="NCBI Taxonomy" id="164546"/>
    <lineage>
        <taxon>Bacteria</taxon>
        <taxon>Pseudomonadati</taxon>
        <taxon>Pseudomonadota</taxon>
        <taxon>Betaproteobacteria</taxon>
        <taxon>Burkholderiales</taxon>
        <taxon>Burkholderiaceae</taxon>
        <taxon>Cupriavidus</taxon>
    </lineage>
</organism>
<dbReference type="Proteomes" id="UP000256297">
    <property type="component" value="Unassembled WGS sequence"/>
</dbReference>
<evidence type="ECO:0000313" key="2">
    <source>
        <dbReference type="EMBL" id="SOY77542.1"/>
    </source>
</evidence>
<feature type="region of interest" description="Disordered" evidence="1">
    <location>
        <begin position="37"/>
        <end position="66"/>
    </location>
</feature>
<comment type="caution">
    <text evidence="2">The sequence shown here is derived from an EMBL/GenBank/DDBJ whole genome shotgun (WGS) entry which is preliminary data.</text>
</comment>
<proteinExistence type="predicted"/>
<evidence type="ECO:0000313" key="3">
    <source>
        <dbReference type="Proteomes" id="UP000256297"/>
    </source>
</evidence>
<dbReference type="AlphaFoldDB" id="A0A375CQ58"/>
<dbReference type="EMBL" id="OFSP01000078">
    <property type="protein sequence ID" value="SOY77542.1"/>
    <property type="molecule type" value="Genomic_DNA"/>
</dbReference>
<accession>A0A375CQ58</accession>
<reference evidence="3" key="1">
    <citation type="submission" date="2018-01" db="EMBL/GenBank/DDBJ databases">
        <authorList>
            <person name="Gaut B.S."/>
            <person name="Morton B.R."/>
            <person name="Clegg M.T."/>
            <person name="Duvall M.R."/>
        </authorList>
    </citation>
    <scope>NUCLEOTIDE SEQUENCE [LARGE SCALE GENOMIC DNA]</scope>
</reference>